<dbReference type="RefSeq" id="WP_075016766.1">
    <property type="nucleotide sequence ID" value="NZ_FODD01000010.1"/>
</dbReference>
<feature type="transmembrane region" description="Helical" evidence="6">
    <location>
        <begin position="12"/>
        <end position="32"/>
    </location>
</feature>
<keyword evidence="10" id="KW-1185">Reference proteome</keyword>
<dbReference type="OrthoDB" id="7596142at2"/>
<evidence type="ECO:0000259" key="8">
    <source>
        <dbReference type="Pfam" id="PF13396"/>
    </source>
</evidence>
<keyword evidence="4 6" id="KW-1133">Transmembrane helix</keyword>
<feature type="domain" description="SHOCT" evidence="7">
    <location>
        <begin position="109"/>
        <end position="136"/>
    </location>
</feature>
<keyword evidence="2" id="KW-1003">Cell membrane</keyword>
<feature type="transmembrane region" description="Helical" evidence="6">
    <location>
        <begin position="52"/>
        <end position="72"/>
    </location>
</feature>
<name>A0A1H8JBB1_9ACTN</name>
<organism evidence="9 10">
    <name type="scientific">Actinacidiphila rubida</name>
    <dbReference type="NCBI Taxonomy" id="310780"/>
    <lineage>
        <taxon>Bacteria</taxon>
        <taxon>Bacillati</taxon>
        <taxon>Actinomycetota</taxon>
        <taxon>Actinomycetes</taxon>
        <taxon>Kitasatosporales</taxon>
        <taxon>Streptomycetaceae</taxon>
        <taxon>Actinacidiphila</taxon>
    </lineage>
</organism>
<proteinExistence type="predicted"/>
<sequence length="137" mass="15308">MNGTVDLAYSYPVLGTFLTVLWVFLWIVWLIVLFRVVVDIFRDDTMGGGAKAGWMIFVILLPFLGVFVYLVARGRGMGAREVQQARAQKQEVDDYIRATARGDGASQVDELARLAEMHDKGGLSDAEFARAKEKILH</sequence>
<dbReference type="Pfam" id="PF09851">
    <property type="entry name" value="SHOCT"/>
    <property type="match status" value="1"/>
</dbReference>
<gene>
    <name evidence="9" type="ORF">SAMN05216267_101022</name>
</gene>
<dbReference type="GO" id="GO:0005886">
    <property type="term" value="C:plasma membrane"/>
    <property type="evidence" value="ECO:0007669"/>
    <property type="project" value="UniProtKB-SubCell"/>
</dbReference>
<evidence type="ECO:0000256" key="2">
    <source>
        <dbReference type="ARBA" id="ARBA00022475"/>
    </source>
</evidence>
<keyword evidence="3 6" id="KW-0812">Transmembrane</keyword>
<dbReference type="Pfam" id="PF13396">
    <property type="entry name" value="PLDc_N"/>
    <property type="match status" value="1"/>
</dbReference>
<dbReference type="STRING" id="310780.SAMN05216267_101022"/>
<dbReference type="AlphaFoldDB" id="A0A1H8JBB1"/>
<dbReference type="InterPro" id="IPR027379">
    <property type="entry name" value="CLS_N"/>
</dbReference>
<evidence type="ECO:0000256" key="1">
    <source>
        <dbReference type="ARBA" id="ARBA00004651"/>
    </source>
</evidence>
<evidence type="ECO:0000256" key="3">
    <source>
        <dbReference type="ARBA" id="ARBA00022692"/>
    </source>
</evidence>
<evidence type="ECO:0000256" key="6">
    <source>
        <dbReference type="SAM" id="Phobius"/>
    </source>
</evidence>
<evidence type="ECO:0000259" key="7">
    <source>
        <dbReference type="Pfam" id="PF09851"/>
    </source>
</evidence>
<dbReference type="InterPro" id="IPR018649">
    <property type="entry name" value="SHOCT"/>
</dbReference>
<evidence type="ECO:0000313" key="10">
    <source>
        <dbReference type="Proteomes" id="UP000181951"/>
    </source>
</evidence>
<dbReference type="Proteomes" id="UP000181951">
    <property type="component" value="Unassembled WGS sequence"/>
</dbReference>
<feature type="domain" description="Cardiolipin synthase N-terminal" evidence="8">
    <location>
        <begin position="27"/>
        <end position="73"/>
    </location>
</feature>
<accession>A0A1H8JBB1</accession>
<protein>
    <submittedName>
        <fullName evidence="9">Phospholipase_D-nuclease N-terminal</fullName>
    </submittedName>
</protein>
<reference evidence="9 10" key="1">
    <citation type="submission" date="2016-10" db="EMBL/GenBank/DDBJ databases">
        <authorList>
            <person name="de Groot N.N."/>
        </authorList>
    </citation>
    <scope>NUCLEOTIDE SEQUENCE [LARGE SCALE GENOMIC DNA]</scope>
    <source>
        <strain evidence="9 10">CGMCC 4.2026</strain>
    </source>
</reference>
<dbReference type="EMBL" id="FODD01000010">
    <property type="protein sequence ID" value="SEN78074.1"/>
    <property type="molecule type" value="Genomic_DNA"/>
</dbReference>
<evidence type="ECO:0000256" key="5">
    <source>
        <dbReference type="ARBA" id="ARBA00023136"/>
    </source>
</evidence>
<keyword evidence="5 6" id="KW-0472">Membrane</keyword>
<comment type="subcellular location">
    <subcellularLocation>
        <location evidence="1">Cell membrane</location>
        <topology evidence="1">Multi-pass membrane protein</topology>
    </subcellularLocation>
</comment>
<evidence type="ECO:0000256" key="4">
    <source>
        <dbReference type="ARBA" id="ARBA00022989"/>
    </source>
</evidence>
<evidence type="ECO:0000313" key="9">
    <source>
        <dbReference type="EMBL" id="SEN78074.1"/>
    </source>
</evidence>